<dbReference type="EMBL" id="CT868391">
    <property type="protein sequence ID" value="CAK81130.1"/>
    <property type="molecule type" value="Genomic_DNA"/>
</dbReference>
<evidence type="ECO:0000313" key="1">
    <source>
        <dbReference type="EMBL" id="CAK81130.1"/>
    </source>
</evidence>
<dbReference type="InParanoid" id="A0DDL3"/>
<sequence length="144" mass="16934">MIVYVQYNIEFVAYRFQQIQAGVGDSIILAVNTQGQLMLKQLFEKALKEINDILIDLDYIPVLIIDENKSTQEAPHLRTEFIWKKLQPQLDGYYEQIAEQKQIATQISLLIKQIEIYKQDISQQEQLSKNFLKKISNKQLEKKM</sequence>
<dbReference type="AlphaFoldDB" id="A0DDL3"/>
<protein>
    <submittedName>
        <fullName evidence="1">Uncharacterized protein</fullName>
    </submittedName>
</protein>
<reference evidence="1 2" key="1">
    <citation type="journal article" date="2006" name="Nature">
        <title>Global trends of whole-genome duplications revealed by the ciliate Paramecium tetraurelia.</title>
        <authorList>
            <consortium name="Genoscope"/>
            <person name="Aury J.-M."/>
            <person name="Jaillon O."/>
            <person name="Duret L."/>
            <person name="Noel B."/>
            <person name="Jubin C."/>
            <person name="Porcel B.M."/>
            <person name="Segurens B."/>
            <person name="Daubin V."/>
            <person name="Anthouard V."/>
            <person name="Aiach N."/>
            <person name="Arnaiz O."/>
            <person name="Billaut A."/>
            <person name="Beisson J."/>
            <person name="Blanc I."/>
            <person name="Bouhouche K."/>
            <person name="Camara F."/>
            <person name="Duharcourt S."/>
            <person name="Guigo R."/>
            <person name="Gogendeau D."/>
            <person name="Katinka M."/>
            <person name="Keller A.-M."/>
            <person name="Kissmehl R."/>
            <person name="Klotz C."/>
            <person name="Koll F."/>
            <person name="Le Moue A."/>
            <person name="Lepere C."/>
            <person name="Malinsky S."/>
            <person name="Nowacki M."/>
            <person name="Nowak J.K."/>
            <person name="Plattner H."/>
            <person name="Poulain J."/>
            <person name="Ruiz F."/>
            <person name="Serrano V."/>
            <person name="Zagulski M."/>
            <person name="Dessen P."/>
            <person name="Betermier M."/>
            <person name="Weissenbach J."/>
            <person name="Scarpelli C."/>
            <person name="Schachter V."/>
            <person name="Sperling L."/>
            <person name="Meyer E."/>
            <person name="Cohen J."/>
            <person name="Wincker P."/>
        </authorList>
    </citation>
    <scope>NUCLEOTIDE SEQUENCE [LARGE SCALE GENOMIC DNA]</scope>
    <source>
        <strain evidence="1 2">Stock d4-2</strain>
    </source>
</reference>
<evidence type="ECO:0000313" key="2">
    <source>
        <dbReference type="Proteomes" id="UP000000600"/>
    </source>
</evidence>
<proteinExistence type="predicted"/>
<dbReference type="Proteomes" id="UP000000600">
    <property type="component" value="Unassembled WGS sequence"/>
</dbReference>
<dbReference type="HOGENOM" id="CLU_1800206_0_0_1"/>
<keyword evidence="2" id="KW-1185">Reference proteome</keyword>
<dbReference type="OrthoDB" id="6622877at2759"/>
<accession>A0DDL3</accession>
<dbReference type="GeneID" id="5034311"/>
<gene>
    <name evidence="1" type="ORF">GSPATT00039437001</name>
</gene>
<dbReference type="KEGG" id="ptm:GSPATT00039437001"/>
<dbReference type="RefSeq" id="XP_001448527.1">
    <property type="nucleotide sequence ID" value="XM_001448490.1"/>
</dbReference>
<organism evidence="1 2">
    <name type="scientific">Paramecium tetraurelia</name>
    <dbReference type="NCBI Taxonomy" id="5888"/>
    <lineage>
        <taxon>Eukaryota</taxon>
        <taxon>Sar</taxon>
        <taxon>Alveolata</taxon>
        <taxon>Ciliophora</taxon>
        <taxon>Intramacronucleata</taxon>
        <taxon>Oligohymenophorea</taxon>
        <taxon>Peniculida</taxon>
        <taxon>Parameciidae</taxon>
        <taxon>Paramecium</taxon>
    </lineage>
</organism>
<name>A0DDL3_PARTE</name>